<accession>A0A3B0ZVM7</accession>
<reference evidence="1" key="1">
    <citation type="submission" date="2018-06" db="EMBL/GenBank/DDBJ databases">
        <authorList>
            <person name="Zhirakovskaya E."/>
        </authorList>
    </citation>
    <scope>NUCLEOTIDE SEQUENCE</scope>
</reference>
<evidence type="ECO:0000313" key="1">
    <source>
        <dbReference type="EMBL" id="VAW95791.1"/>
    </source>
</evidence>
<dbReference type="EMBL" id="UOFR01000034">
    <property type="protein sequence ID" value="VAW95791.1"/>
    <property type="molecule type" value="Genomic_DNA"/>
</dbReference>
<dbReference type="AlphaFoldDB" id="A0A3B0ZVM7"/>
<sequence>MKIVLSRYLLLLFALTFSLNTAFADMFDEEEDQNTTAKTVPEGTPLYTTINIWYERPTKIFPLFHRGAILPVGTKVTLGDMNSKAFKFKTESGAEYRIYSRKYYSMTGQEMSNLFFSKKNPMAKGGQFHKFSKMEQKQIKAGILKKGMSRKAAIMAYGYPPTHVNPDINADVWQLWKSRWDKIQVTFTKDKITNILD</sequence>
<protein>
    <submittedName>
        <fullName evidence="1">Uncharacterized protein</fullName>
    </submittedName>
</protein>
<gene>
    <name evidence="1" type="ORF">MNBD_GAMMA21-1548</name>
</gene>
<name>A0A3B0ZVM7_9ZZZZ</name>
<organism evidence="1">
    <name type="scientific">hydrothermal vent metagenome</name>
    <dbReference type="NCBI Taxonomy" id="652676"/>
    <lineage>
        <taxon>unclassified sequences</taxon>
        <taxon>metagenomes</taxon>
        <taxon>ecological metagenomes</taxon>
    </lineage>
</organism>
<proteinExistence type="predicted"/>